<evidence type="ECO:0000313" key="8">
    <source>
        <dbReference type="EMBL" id="MBP1925872.1"/>
    </source>
</evidence>
<proteinExistence type="inferred from homology"/>
<feature type="transmembrane region" description="Helical" evidence="7">
    <location>
        <begin position="191"/>
        <end position="214"/>
    </location>
</feature>
<keyword evidence="3" id="KW-1003">Cell membrane</keyword>
<comment type="subcellular location">
    <subcellularLocation>
        <location evidence="1">Cell membrane</location>
        <topology evidence="1">Multi-pass membrane protein</topology>
    </subcellularLocation>
</comment>
<keyword evidence="4 7" id="KW-0812">Transmembrane</keyword>
<keyword evidence="6 7" id="KW-0472">Membrane</keyword>
<feature type="transmembrane region" description="Helical" evidence="7">
    <location>
        <begin position="131"/>
        <end position="149"/>
    </location>
</feature>
<dbReference type="InterPro" id="IPR005744">
    <property type="entry name" value="Hy-lIII"/>
</dbReference>
<feature type="transmembrane region" description="Helical" evidence="7">
    <location>
        <begin position="155"/>
        <end position="179"/>
    </location>
</feature>
<comment type="caution">
    <text evidence="8">The sequence shown here is derived from an EMBL/GenBank/DDBJ whole genome shotgun (WGS) entry which is preliminary data.</text>
</comment>
<organism evidence="8 9">
    <name type="scientific">Sedimentibacter acidaminivorans</name>
    <dbReference type="NCBI Taxonomy" id="913099"/>
    <lineage>
        <taxon>Bacteria</taxon>
        <taxon>Bacillati</taxon>
        <taxon>Bacillota</taxon>
        <taxon>Tissierellia</taxon>
        <taxon>Sedimentibacter</taxon>
    </lineage>
</organism>
<dbReference type="PANTHER" id="PTHR20855">
    <property type="entry name" value="ADIPOR/PROGESTIN RECEPTOR-RELATED"/>
    <property type="match status" value="1"/>
</dbReference>
<dbReference type="NCBIfam" id="TIGR01065">
    <property type="entry name" value="hlyIII"/>
    <property type="match status" value="1"/>
</dbReference>
<evidence type="ECO:0000256" key="6">
    <source>
        <dbReference type="ARBA" id="ARBA00023136"/>
    </source>
</evidence>
<keyword evidence="5 7" id="KW-1133">Transmembrane helix</keyword>
<reference evidence="8 9" key="1">
    <citation type="submission" date="2021-03" db="EMBL/GenBank/DDBJ databases">
        <title>Genomic Encyclopedia of Type Strains, Phase IV (KMG-IV): sequencing the most valuable type-strain genomes for metagenomic binning, comparative biology and taxonomic classification.</title>
        <authorList>
            <person name="Goeker M."/>
        </authorList>
    </citation>
    <scope>NUCLEOTIDE SEQUENCE [LARGE SCALE GENOMIC DNA]</scope>
    <source>
        <strain evidence="8 9">DSM 24004</strain>
    </source>
</reference>
<evidence type="ECO:0000256" key="5">
    <source>
        <dbReference type="ARBA" id="ARBA00022989"/>
    </source>
</evidence>
<evidence type="ECO:0000256" key="4">
    <source>
        <dbReference type="ARBA" id="ARBA00022692"/>
    </source>
</evidence>
<dbReference type="Proteomes" id="UP001519342">
    <property type="component" value="Unassembled WGS sequence"/>
</dbReference>
<sequence length="215" mass="24049">MNKDKKEITSALTHLGGAIFAIIGMIMLLYNAIKSQNTMSIIAFIIFGLSMILLYSTSTIYHFIDASKQKAKLVMRKLDHIMIFVLISGTYTPICLLALKSVVGYTLLGVVWTITLIGVFIKIFWINAPRWVSSGLYIGMGWISVLVFAPLVKSMALGGVIWLVLGGVMYTVGGVIYGLKRPNIDKPWFGFHELFHLFVLAGTFCHFVMMYFYIA</sequence>
<feature type="transmembrane region" description="Helical" evidence="7">
    <location>
        <begin position="39"/>
        <end position="61"/>
    </location>
</feature>
<dbReference type="EMBL" id="JAGGKS010000004">
    <property type="protein sequence ID" value="MBP1925872.1"/>
    <property type="molecule type" value="Genomic_DNA"/>
</dbReference>
<evidence type="ECO:0000313" key="9">
    <source>
        <dbReference type="Proteomes" id="UP001519342"/>
    </source>
</evidence>
<feature type="transmembrane region" description="Helical" evidence="7">
    <location>
        <begin position="12"/>
        <end position="33"/>
    </location>
</feature>
<evidence type="ECO:0000256" key="1">
    <source>
        <dbReference type="ARBA" id="ARBA00004651"/>
    </source>
</evidence>
<evidence type="ECO:0000256" key="3">
    <source>
        <dbReference type="ARBA" id="ARBA00022475"/>
    </source>
</evidence>
<gene>
    <name evidence="8" type="ORF">J2Z76_001733</name>
</gene>
<feature type="transmembrane region" description="Helical" evidence="7">
    <location>
        <begin position="81"/>
        <end position="99"/>
    </location>
</feature>
<comment type="similarity">
    <text evidence="2">Belongs to the UPF0073 (Hly-III) family.</text>
</comment>
<feature type="transmembrane region" description="Helical" evidence="7">
    <location>
        <begin position="105"/>
        <end position="124"/>
    </location>
</feature>
<dbReference type="Pfam" id="PF03006">
    <property type="entry name" value="HlyIII"/>
    <property type="match status" value="1"/>
</dbReference>
<protein>
    <submittedName>
        <fullName evidence="8">Hemolysin III</fullName>
    </submittedName>
</protein>
<accession>A0ABS4GEE3</accession>
<name>A0ABS4GEE3_9FIRM</name>
<evidence type="ECO:0000256" key="2">
    <source>
        <dbReference type="ARBA" id="ARBA00008488"/>
    </source>
</evidence>
<evidence type="ECO:0000256" key="7">
    <source>
        <dbReference type="SAM" id="Phobius"/>
    </source>
</evidence>
<dbReference type="InterPro" id="IPR004254">
    <property type="entry name" value="AdipoR/HlyIII-related"/>
</dbReference>
<dbReference type="RefSeq" id="WP_209511605.1">
    <property type="nucleotide sequence ID" value="NZ_JAGGKS010000004.1"/>
</dbReference>
<keyword evidence="9" id="KW-1185">Reference proteome</keyword>
<dbReference type="PANTHER" id="PTHR20855:SF3">
    <property type="entry name" value="LD03007P"/>
    <property type="match status" value="1"/>
</dbReference>